<dbReference type="SUPFAM" id="SSF75169">
    <property type="entry name" value="DsrEFH-like"/>
    <property type="match status" value="1"/>
</dbReference>
<protein>
    <submittedName>
        <fullName evidence="1">DsrE/F sulfur relay family protein YchN</fullName>
    </submittedName>
</protein>
<dbReference type="PANTHER" id="PTHR34874:SF1">
    <property type="entry name" value="PROTEIN YCHN"/>
    <property type="match status" value="1"/>
</dbReference>
<dbReference type="InterPro" id="IPR027396">
    <property type="entry name" value="DsrEFH-like"/>
</dbReference>
<dbReference type="EMBL" id="BAABBP010000026">
    <property type="protein sequence ID" value="GAA4000860.1"/>
    <property type="molecule type" value="Genomic_DNA"/>
</dbReference>
<proteinExistence type="predicted"/>
<gene>
    <name evidence="1" type="primary">ychN</name>
    <name evidence="1" type="ORF">GCM10022279_25950</name>
</gene>
<dbReference type="Proteomes" id="UP001501627">
    <property type="component" value="Unassembled WGS sequence"/>
</dbReference>
<sequence>MKPHKDAFMQNILLIVHAAPHGSERFLSALRLATALHAVEADAPRLRLFFMSDATVGGLPHQSDGAGNALQTMVEQLAAAGVPVKLCRTCALARGLADLPLIAGVGIGTLPELAQWTLEADKVITF</sequence>
<reference evidence="2" key="1">
    <citation type="journal article" date="2019" name="Int. J. Syst. Evol. Microbiol.">
        <title>The Global Catalogue of Microorganisms (GCM) 10K type strain sequencing project: providing services to taxonomists for standard genome sequencing and annotation.</title>
        <authorList>
            <consortium name="The Broad Institute Genomics Platform"/>
            <consortium name="The Broad Institute Genome Sequencing Center for Infectious Disease"/>
            <person name="Wu L."/>
            <person name="Ma J."/>
        </authorList>
    </citation>
    <scope>NUCLEOTIDE SEQUENCE [LARGE SCALE GENOMIC DNA]</scope>
    <source>
        <strain evidence="2">JCM 17561</strain>
    </source>
</reference>
<dbReference type="Pfam" id="PF02635">
    <property type="entry name" value="DsrE"/>
    <property type="match status" value="1"/>
</dbReference>
<accession>A0ABP7RQH2</accession>
<comment type="caution">
    <text evidence="1">The sequence shown here is derived from an EMBL/GenBank/DDBJ whole genome shotgun (WGS) entry which is preliminary data.</text>
</comment>
<evidence type="ECO:0000313" key="2">
    <source>
        <dbReference type="Proteomes" id="UP001501627"/>
    </source>
</evidence>
<dbReference type="InterPro" id="IPR003787">
    <property type="entry name" value="Sulphur_relay_DsrE/F-like"/>
</dbReference>
<name>A0ABP7RQH2_9BURK</name>
<dbReference type="PANTHER" id="PTHR34874">
    <property type="entry name" value="PROTEIN YCHN"/>
    <property type="match status" value="1"/>
</dbReference>
<organism evidence="1 2">
    <name type="scientific">Comamonas faecalis</name>
    <dbReference type="NCBI Taxonomy" id="1387849"/>
    <lineage>
        <taxon>Bacteria</taxon>
        <taxon>Pseudomonadati</taxon>
        <taxon>Pseudomonadota</taxon>
        <taxon>Betaproteobacteria</taxon>
        <taxon>Burkholderiales</taxon>
        <taxon>Comamonadaceae</taxon>
        <taxon>Comamonas</taxon>
    </lineage>
</organism>
<dbReference type="Gene3D" id="3.40.1260.10">
    <property type="entry name" value="DsrEFH-like"/>
    <property type="match status" value="1"/>
</dbReference>
<keyword evidence="2" id="KW-1185">Reference proteome</keyword>
<evidence type="ECO:0000313" key="1">
    <source>
        <dbReference type="EMBL" id="GAA4000860.1"/>
    </source>
</evidence>